<evidence type="ECO:0000256" key="1">
    <source>
        <dbReference type="ARBA" id="ARBA00004651"/>
    </source>
</evidence>
<dbReference type="GO" id="GO:0006465">
    <property type="term" value="P:signal peptide processing"/>
    <property type="evidence" value="ECO:0007669"/>
    <property type="project" value="TreeGrafter"/>
</dbReference>
<keyword evidence="3" id="KW-1003">Cell membrane</keyword>
<dbReference type="Gene3D" id="1.20.120.1220">
    <property type="match status" value="1"/>
</dbReference>
<feature type="transmembrane region" description="Helical" evidence="7">
    <location>
        <begin position="239"/>
        <end position="257"/>
    </location>
</feature>
<sequence length="294" mass="33329">MEIFLYYFFIFIAGACIGSFLNVVADRIINGEPIVNDRSRCDSCKNVLSPKNLIPLLSFIWQKGKCVHCGAKLSVFYPISEILTGLLFVFAFYALGIFNVRTQIIQVVQLVYILIIFSLYVILIMADAKYQLVPDVIIYIALACVVIFTLGFKTYDVWSIYDRFQTQELGKYMIKAGYLTEQIKYSLRDVAFDWGSAAVIAFFFWVLVKLTKERGMGYGDINLGLLIGIFNGFPANFLALFLGFVLGSVFSVFLIVLKRKTMKDTIAFGPFLLLGSLVAFGWGDVILRWYLSIF</sequence>
<evidence type="ECO:0000256" key="7">
    <source>
        <dbReference type="SAM" id="Phobius"/>
    </source>
</evidence>
<comment type="subcellular location">
    <subcellularLocation>
        <location evidence="1">Cell membrane</location>
        <topology evidence="1">Multi-pass membrane protein</topology>
    </subcellularLocation>
</comment>
<evidence type="ECO:0000256" key="4">
    <source>
        <dbReference type="ARBA" id="ARBA00022692"/>
    </source>
</evidence>
<comment type="similarity">
    <text evidence="2">Belongs to the peptidase A24 family.</text>
</comment>
<dbReference type="InterPro" id="IPR010627">
    <property type="entry name" value="Prepilin_pept_A24_N"/>
</dbReference>
<dbReference type="InterPro" id="IPR050882">
    <property type="entry name" value="Prepilin_peptidase/N-MTase"/>
</dbReference>
<dbReference type="PANTHER" id="PTHR30487">
    <property type="entry name" value="TYPE 4 PREPILIN-LIKE PROTEINS LEADER PEPTIDE-PROCESSING ENZYME"/>
    <property type="match status" value="1"/>
</dbReference>
<dbReference type="GO" id="GO:0005886">
    <property type="term" value="C:plasma membrane"/>
    <property type="evidence" value="ECO:0007669"/>
    <property type="project" value="UniProtKB-SubCell"/>
</dbReference>
<feature type="transmembrane region" description="Helical" evidence="7">
    <location>
        <begin position="136"/>
        <end position="155"/>
    </location>
</feature>
<evidence type="ECO:0008006" key="12">
    <source>
        <dbReference type="Google" id="ProtNLM"/>
    </source>
</evidence>
<comment type="caution">
    <text evidence="10">The sequence shown here is derived from an EMBL/GenBank/DDBJ whole genome shotgun (WGS) entry which is preliminary data.</text>
</comment>
<keyword evidence="5 7" id="KW-1133">Transmembrane helix</keyword>
<keyword evidence="6 7" id="KW-0472">Membrane</keyword>
<proteinExistence type="inferred from homology"/>
<dbReference type="Proteomes" id="UP000176614">
    <property type="component" value="Unassembled WGS sequence"/>
</dbReference>
<feature type="transmembrane region" description="Helical" evidence="7">
    <location>
        <begin position="104"/>
        <end position="124"/>
    </location>
</feature>
<reference evidence="10 11" key="1">
    <citation type="journal article" date="2016" name="Nat. Commun.">
        <title>Thousands of microbial genomes shed light on interconnected biogeochemical processes in an aquifer system.</title>
        <authorList>
            <person name="Anantharaman K."/>
            <person name="Brown C.T."/>
            <person name="Hug L.A."/>
            <person name="Sharon I."/>
            <person name="Castelle C.J."/>
            <person name="Probst A.J."/>
            <person name="Thomas B.C."/>
            <person name="Singh A."/>
            <person name="Wilkins M.J."/>
            <person name="Karaoz U."/>
            <person name="Brodie E.L."/>
            <person name="Williams K.H."/>
            <person name="Hubbard S.S."/>
            <person name="Banfield J.F."/>
        </authorList>
    </citation>
    <scope>NUCLEOTIDE SEQUENCE [LARGE SCALE GENOMIC DNA]</scope>
</reference>
<evidence type="ECO:0000256" key="6">
    <source>
        <dbReference type="ARBA" id="ARBA00023136"/>
    </source>
</evidence>
<evidence type="ECO:0000259" key="9">
    <source>
        <dbReference type="Pfam" id="PF06750"/>
    </source>
</evidence>
<dbReference type="Pfam" id="PF06750">
    <property type="entry name" value="A24_N_bact"/>
    <property type="match status" value="1"/>
</dbReference>
<dbReference type="GO" id="GO:0004190">
    <property type="term" value="F:aspartic-type endopeptidase activity"/>
    <property type="evidence" value="ECO:0007669"/>
    <property type="project" value="InterPro"/>
</dbReference>
<gene>
    <name evidence="10" type="ORF">A2264_01660</name>
</gene>
<name>A0A1F4W232_UNCKA</name>
<dbReference type="Pfam" id="PF01478">
    <property type="entry name" value="Peptidase_A24"/>
    <property type="match status" value="1"/>
</dbReference>
<evidence type="ECO:0000256" key="2">
    <source>
        <dbReference type="ARBA" id="ARBA00005801"/>
    </source>
</evidence>
<protein>
    <recommendedName>
        <fullName evidence="12">Peptidase A24A N-terminal domain-containing protein</fullName>
    </recommendedName>
</protein>
<feature type="transmembrane region" description="Helical" evidence="7">
    <location>
        <begin position="191"/>
        <end position="208"/>
    </location>
</feature>
<dbReference type="AlphaFoldDB" id="A0A1F4W232"/>
<organism evidence="10 11">
    <name type="scientific">candidate division WWE3 bacterium RIFOXYA2_FULL_46_9</name>
    <dbReference type="NCBI Taxonomy" id="1802636"/>
    <lineage>
        <taxon>Bacteria</taxon>
        <taxon>Katanobacteria</taxon>
    </lineage>
</organism>
<evidence type="ECO:0000256" key="3">
    <source>
        <dbReference type="ARBA" id="ARBA00022475"/>
    </source>
</evidence>
<feature type="domain" description="Prepilin type IV endopeptidase peptidase" evidence="8">
    <location>
        <begin position="114"/>
        <end position="251"/>
    </location>
</feature>
<evidence type="ECO:0000313" key="10">
    <source>
        <dbReference type="EMBL" id="OGC63415.1"/>
    </source>
</evidence>
<feature type="transmembrane region" description="Helical" evidence="7">
    <location>
        <begin position="75"/>
        <end position="98"/>
    </location>
</feature>
<feature type="domain" description="Prepilin peptidase A24 N-terminal" evidence="9">
    <location>
        <begin position="12"/>
        <end position="94"/>
    </location>
</feature>
<evidence type="ECO:0000256" key="5">
    <source>
        <dbReference type="ARBA" id="ARBA00022989"/>
    </source>
</evidence>
<evidence type="ECO:0000259" key="8">
    <source>
        <dbReference type="Pfam" id="PF01478"/>
    </source>
</evidence>
<dbReference type="PANTHER" id="PTHR30487:SF0">
    <property type="entry name" value="PREPILIN LEADER PEPTIDASE_N-METHYLTRANSFERASE-RELATED"/>
    <property type="match status" value="1"/>
</dbReference>
<evidence type="ECO:0000313" key="11">
    <source>
        <dbReference type="Proteomes" id="UP000176614"/>
    </source>
</evidence>
<dbReference type="EMBL" id="MEVT01000006">
    <property type="protein sequence ID" value="OGC63415.1"/>
    <property type="molecule type" value="Genomic_DNA"/>
</dbReference>
<feature type="transmembrane region" description="Helical" evidence="7">
    <location>
        <begin position="269"/>
        <end position="291"/>
    </location>
</feature>
<accession>A0A1F4W232</accession>
<feature type="transmembrane region" description="Helical" evidence="7">
    <location>
        <begin position="6"/>
        <end position="25"/>
    </location>
</feature>
<dbReference type="InterPro" id="IPR000045">
    <property type="entry name" value="Prepilin_IV_endopep_pep"/>
</dbReference>
<keyword evidence="4 7" id="KW-0812">Transmembrane</keyword>